<organism evidence="1 2">
    <name type="scientific">Sphaerisporangium siamense</name>
    <dbReference type="NCBI Taxonomy" id="795645"/>
    <lineage>
        <taxon>Bacteria</taxon>
        <taxon>Bacillati</taxon>
        <taxon>Actinomycetota</taxon>
        <taxon>Actinomycetes</taxon>
        <taxon>Streptosporangiales</taxon>
        <taxon>Streptosporangiaceae</taxon>
        <taxon>Sphaerisporangium</taxon>
    </lineage>
</organism>
<name>A0A7W7DBP3_9ACTN</name>
<comment type="caution">
    <text evidence="1">The sequence shown here is derived from an EMBL/GenBank/DDBJ whole genome shotgun (WGS) entry which is preliminary data.</text>
</comment>
<dbReference type="EMBL" id="JACHND010000001">
    <property type="protein sequence ID" value="MBB4702666.1"/>
    <property type="molecule type" value="Genomic_DNA"/>
</dbReference>
<dbReference type="InterPro" id="IPR046828">
    <property type="entry name" value="RepSA"/>
</dbReference>
<gene>
    <name evidence="1" type="ORF">BJ982_004210</name>
</gene>
<protein>
    <submittedName>
        <fullName evidence="1">Uncharacterized protein</fullName>
    </submittedName>
</protein>
<evidence type="ECO:0000313" key="1">
    <source>
        <dbReference type="EMBL" id="MBB4702666.1"/>
    </source>
</evidence>
<accession>A0A7W7DBP3</accession>
<sequence>MRLGDLDEYADLRLTQWAHMLGFRGHLSTWSHHYSTTMGTIHVDLYGHLVREASERARTAPGNAFATALQLT</sequence>
<evidence type="ECO:0000313" key="2">
    <source>
        <dbReference type="Proteomes" id="UP000542210"/>
    </source>
</evidence>
<dbReference type="Pfam" id="PF20199">
    <property type="entry name" value="RepSA"/>
    <property type="match status" value="1"/>
</dbReference>
<dbReference type="Proteomes" id="UP000542210">
    <property type="component" value="Unassembled WGS sequence"/>
</dbReference>
<reference evidence="1 2" key="1">
    <citation type="submission" date="2020-08" db="EMBL/GenBank/DDBJ databases">
        <title>Sequencing the genomes of 1000 actinobacteria strains.</title>
        <authorList>
            <person name="Klenk H.-P."/>
        </authorList>
    </citation>
    <scope>NUCLEOTIDE SEQUENCE [LARGE SCALE GENOMIC DNA]</scope>
    <source>
        <strain evidence="1 2">DSM 45784</strain>
    </source>
</reference>
<dbReference type="AlphaFoldDB" id="A0A7W7DBP3"/>
<keyword evidence="2" id="KW-1185">Reference proteome</keyword>
<proteinExistence type="predicted"/>